<keyword evidence="2" id="KW-0274">FAD</keyword>
<dbReference type="Gene3D" id="3.30.9.10">
    <property type="entry name" value="D-Amino Acid Oxidase, subunit A, domain 2"/>
    <property type="match status" value="1"/>
</dbReference>
<sequence>MRTQVGIIGAGPAGLLLAHLLHLAGIDSVVVEARDRGYVEQRVRAGVLEHPTAELLREVGVGARMDAEGLPHHGLVLRFDGADHRMPLTELTGKTITVYGQQEVVKDLIARRLADEGQILFASTDVRPHDLTSDQPRITFTDAAGKPQELRCDVVAGCDGFHGVSRRSIPADRIQAYERLYPFAWLGILAKTPPSHEELIYAYHERGFALHSMRSPELTRLYLQVAPTESLADWPDSRVWDELHARLELAGSEFSLREGPVVDRLLAGMRSFVVEPMRYGRLFLAGDAAHIVPPTGAKGMNLAVADVRLLARALTVFLSGGGSALIDDYSRACLRRVWRAEHFSWWMTSMLHAFPDDDRFGRRLQLSQLRYVVESEAAGRSMAENYVGLPYEF</sequence>
<dbReference type="SUPFAM" id="SSF54373">
    <property type="entry name" value="FAD-linked reductases, C-terminal domain"/>
    <property type="match status" value="1"/>
</dbReference>
<dbReference type="PRINTS" id="PR00420">
    <property type="entry name" value="RNGMNOXGNASE"/>
</dbReference>
<keyword evidence="5" id="KW-1185">Reference proteome</keyword>
<organism evidence="4 5">
    <name type="scientific">Fodinicola feengrottensis</name>
    <dbReference type="NCBI Taxonomy" id="435914"/>
    <lineage>
        <taxon>Bacteria</taxon>
        <taxon>Bacillati</taxon>
        <taxon>Actinomycetota</taxon>
        <taxon>Actinomycetes</taxon>
        <taxon>Mycobacteriales</taxon>
        <taxon>Fodinicola</taxon>
    </lineage>
</organism>
<feature type="domain" description="FAD-binding" evidence="3">
    <location>
        <begin position="2"/>
        <end position="344"/>
    </location>
</feature>
<dbReference type="InterPro" id="IPR050641">
    <property type="entry name" value="RIFMO-like"/>
</dbReference>
<dbReference type="Pfam" id="PF01494">
    <property type="entry name" value="FAD_binding_3"/>
    <property type="match status" value="1"/>
</dbReference>
<comment type="caution">
    <text evidence="4">The sequence shown here is derived from an EMBL/GenBank/DDBJ whole genome shotgun (WGS) entry which is preliminary data.</text>
</comment>
<dbReference type="SUPFAM" id="SSF51905">
    <property type="entry name" value="FAD/NAD(P)-binding domain"/>
    <property type="match status" value="1"/>
</dbReference>
<evidence type="ECO:0000256" key="2">
    <source>
        <dbReference type="ARBA" id="ARBA00022827"/>
    </source>
</evidence>
<dbReference type="PANTHER" id="PTHR43004:SF3">
    <property type="entry name" value="P-HYDROXYBENZOATE HYDROXYLASE"/>
    <property type="match status" value="1"/>
</dbReference>
<dbReference type="PANTHER" id="PTHR43004">
    <property type="entry name" value="TRK SYSTEM POTASSIUM UPTAKE PROTEIN"/>
    <property type="match status" value="1"/>
</dbReference>
<dbReference type="InterPro" id="IPR036188">
    <property type="entry name" value="FAD/NAD-bd_sf"/>
</dbReference>
<name>A0ABN2I2F9_9ACTN</name>
<evidence type="ECO:0000313" key="5">
    <source>
        <dbReference type="Proteomes" id="UP001500618"/>
    </source>
</evidence>
<dbReference type="RefSeq" id="WP_279580965.1">
    <property type="nucleotide sequence ID" value="NZ_BAAANY010000020.1"/>
</dbReference>
<dbReference type="InterPro" id="IPR002938">
    <property type="entry name" value="FAD-bd"/>
</dbReference>
<proteinExistence type="predicted"/>
<accession>A0ABN2I2F9</accession>
<dbReference type="Gene3D" id="3.50.50.60">
    <property type="entry name" value="FAD/NAD(P)-binding domain"/>
    <property type="match status" value="1"/>
</dbReference>
<evidence type="ECO:0000259" key="3">
    <source>
        <dbReference type="Pfam" id="PF01494"/>
    </source>
</evidence>
<evidence type="ECO:0000313" key="4">
    <source>
        <dbReference type="EMBL" id="GAA1697517.1"/>
    </source>
</evidence>
<keyword evidence="1" id="KW-0285">Flavoprotein</keyword>
<dbReference type="Proteomes" id="UP001500618">
    <property type="component" value="Unassembled WGS sequence"/>
</dbReference>
<evidence type="ECO:0000256" key="1">
    <source>
        <dbReference type="ARBA" id="ARBA00022630"/>
    </source>
</evidence>
<protein>
    <submittedName>
        <fullName evidence="4">4-hydroxybenzoate 3-monooxygenase</fullName>
    </submittedName>
</protein>
<reference evidence="4 5" key="1">
    <citation type="journal article" date="2019" name="Int. J. Syst. Evol. Microbiol.">
        <title>The Global Catalogue of Microorganisms (GCM) 10K type strain sequencing project: providing services to taxonomists for standard genome sequencing and annotation.</title>
        <authorList>
            <consortium name="The Broad Institute Genomics Platform"/>
            <consortium name="The Broad Institute Genome Sequencing Center for Infectious Disease"/>
            <person name="Wu L."/>
            <person name="Ma J."/>
        </authorList>
    </citation>
    <scope>NUCLEOTIDE SEQUENCE [LARGE SCALE GENOMIC DNA]</scope>
    <source>
        <strain evidence="4 5">JCM 14718</strain>
    </source>
</reference>
<gene>
    <name evidence="4" type="ORF">GCM10009765_53620</name>
</gene>
<dbReference type="NCBIfam" id="NF006091">
    <property type="entry name" value="PRK08243.1"/>
    <property type="match status" value="1"/>
</dbReference>
<dbReference type="EMBL" id="BAAANY010000020">
    <property type="protein sequence ID" value="GAA1697517.1"/>
    <property type="molecule type" value="Genomic_DNA"/>
</dbReference>